<proteinExistence type="predicted"/>
<name>A0A699GVK1_TANCI</name>
<feature type="compositionally biased region" description="Polar residues" evidence="1">
    <location>
        <begin position="521"/>
        <end position="530"/>
    </location>
</feature>
<reference evidence="2" key="1">
    <citation type="journal article" date="2019" name="Sci. Rep.">
        <title>Draft genome of Tanacetum cinerariifolium, the natural source of mosquito coil.</title>
        <authorList>
            <person name="Yamashiro T."/>
            <person name="Shiraishi A."/>
            <person name="Satake H."/>
            <person name="Nakayama K."/>
        </authorList>
    </citation>
    <scope>NUCLEOTIDE SEQUENCE</scope>
</reference>
<organism evidence="2">
    <name type="scientific">Tanacetum cinerariifolium</name>
    <name type="common">Dalmatian daisy</name>
    <name type="synonym">Chrysanthemum cinerariifolium</name>
    <dbReference type="NCBI Taxonomy" id="118510"/>
    <lineage>
        <taxon>Eukaryota</taxon>
        <taxon>Viridiplantae</taxon>
        <taxon>Streptophyta</taxon>
        <taxon>Embryophyta</taxon>
        <taxon>Tracheophyta</taxon>
        <taxon>Spermatophyta</taxon>
        <taxon>Magnoliopsida</taxon>
        <taxon>eudicotyledons</taxon>
        <taxon>Gunneridae</taxon>
        <taxon>Pentapetalae</taxon>
        <taxon>asterids</taxon>
        <taxon>campanulids</taxon>
        <taxon>Asterales</taxon>
        <taxon>Asteraceae</taxon>
        <taxon>Asteroideae</taxon>
        <taxon>Anthemideae</taxon>
        <taxon>Anthemidinae</taxon>
        <taxon>Tanacetum</taxon>
    </lineage>
</organism>
<dbReference type="AlphaFoldDB" id="A0A699GVK1"/>
<feature type="compositionally biased region" description="Basic and acidic residues" evidence="1">
    <location>
        <begin position="532"/>
        <end position="544"/>
    </location>
</feature>
<protein>
    <recommendedName>
        <fullName evidence="3">Xylulose kinase-1</fullName>
    </recommendedName>
</protein>
<evidence type="ECO:0000256" key="1">
    <source>
        <dbReference type="SAM" id="MobiDB-lite"/>
    </source>
</evidence>
<comment type="caution">
    <text evidence="2">The sequence shown here is derived from an EMBL/GenBank/DDBJ whole genome shotgun (WGS) entry which is preliminary data.</text>
</comment>
<evidence type="ECO:0000313" key="2">
    <source>
        <dbReference type="EMBL" id="GEW36700.1"/>
    </source>
</evidence>
<accession>A0A699GVK1</accession>
<dbReference type="EMBL" id="BKCJ010055450">
    <property type="protein sequence ID" value="GEW36700.1"/>
    <property type="molecule type" value="Genomic_DNA"/>
</dbReference>
<sequence>MTPITFADTHNMVAYLSKSDASDGFDQMLDFLNAYTIKYALIVNPTIYVTCIKQFWTTTKVKMVKGKVQLQAPIDCKKVIVSDAILRRDLHLKDAEGIECLPNAKIFKELTRMGAKRTAWNEFSSSMASVVICLATGQKFKFLNHKTKYTSPALSQKVFANIRKVGKGFSRNKTPLFATIMVQPQPQANKGIEMPVAEEQPSTTRVHTPRSDEGRLEHLHELMEACTKLSQRVLDLETDKTAQALEIVKLNIRVKRGCIQTGGIIAEIDVDAEISLVDETKGRNDENDDNLMFVVETLDDGEVFVKTAKTVVDTAVVDETVAEVSADEPAVTTISTPVTTAGVTISAVEPIINIATDFSEVDMTLAKALAELNTSKPKVVTTAAVSTTATIVTTAVDHDAKVARTMQEQWRAQVDEEERLRKKRKDKAFMAAIAEVYDEKQLAAERAGAIRNKPPTKSQLRNLTMTYLKYTGRFTHAQIKSRGFKEIQKLYTKEKDCIDAFVPIGSKEDARRDGSRKKRATGSSTKQMSPKKQKENDQESVDSDKELRECLKVVPNDDKAIDYETLDVKSPIVDYESQFLTIMKVCDVHVYKLIRLNGSFRHFSTFSGMLEVLDRPDVLDLHKVVMERFIANDPEGYDLILWGDLKTLVEPNEDDEIWRNK</sequence>
<feature type="region of interest" description="Disordered" evidence="1">
    <location>
        <begin position="508"/>
        <end position="544"/>
    </location>
</feature>
<evidence type="ECO:0008006" key="3">
    <source>
        <dbReference type="Google" id="ProtNLM"/>
    </source>
</evidence>
<gene>
    <name evidence="2" type="ORF">Tci_208676</name>
</gene>